<dbReference type="Proteomes" id="UP000177025">
    <property type="component" value="Unassembled WGS sequence"/>
</dbReference>
<evidence type="ECO:0000313" key="3">
    <source>
        <dbReference type="Proteomes" id="UP000177025"/>
    </source>
</evidence>
<accession>A0A1F4UD68</accession>
<proteinExistence type="predicted"/>
<dbReference type="EMBL" id="MEUM01000047">
    <property type="protein sequence ID" value="OGC42881.1"/>
    <property type="molecule type" value="Genomic_DNA"/>
</dbReference>
<name>A0A1F4UD68_UNCW3</name>
<dbReference type="Pfam" id="PF18929">
    <property type="entry name" value="DUF5678"/>
    <property type="match status" value="1"/>
</dbReference>
<reference evidence="2 3" key="1">
    <citation type="journal article" date="2016" name="Nat. Commun.">
        <title>Thousands of microbial genomes shed light on interconnected biogeochemical processes in an aquifer system.</title>
        <authorList>
            <person name="Anantharaman K."/>
            <person name="Brown C.T."/>
            <person name="Hug L.A."/>
            <person name="Sharon I."/>
            <person name="Castelle C.J."/>
            <person name="Probst A.J."/>
            <person name="Thomas B.C."/>
            <person name="Singh A."/>
            <person name="Wilkins M.J."/>
            <person name="Karaoz U."/>
            <person name="Brodie E.L."/>
            <person name="Williams K.H."/>
            <person name="Hubbard S.S."/>
            <person name="Banfield J.F."/>
        </authorList>
    </citation>
    <scope>NUCLEOTIDE SEQUENCE [LARGE SCALE GENOMIC DNA]</scope>
</reference>
<organism evidence="2 3">
    <name type="scientific">candidate division WOR-3 bacterium RBG_13_43_14</name>
    <dbReference type="NCBI Taxonomy" id="1802590"/>
    <lineage>
        <taxon>Bacteria</taxon>
        <taxon>Bacteria division WOR-3</taxon>
    </lineage>
</organism>
<evidence type="ECO:0000259" key="1">
    <source>
        <dbReference type="Pfam" id="PF18929"/>
    </source>
</evidence>
<comment type="caution">
    <text evidence="2">The sequence shown here is derived from an EMBL/GenBank/DDBJ whole genome shotgun (WGS) entry which is preliminary data.</text>
</comment>
<dbReference type="InterPro" id="IPR043734">
    <property type="entry name" value="DUF5678"/>
</dbReference>
<dbReference type="AlphaFoldDB" id="A0A1F4UD68"/>
<evidence type="ECO:0000313" key="2">
    <source>
        <dbReference type="EMBL" id="OGC42881.1"/>
    </source>
</evidence>
<protein>
    <recommendedName>
        <fullName evidence="1">DUF5678 domain-containing protein</fullName>
    </recommendedName>
</protein>
<feature type="domain" description="DUF5678" evidence="1">
    <location>
        <begin position="12"/>
        <end position="56"/>
    </location>
</feature>
<sequence length="64" mass="7176">MNKNNDYGKMLLKYLGKWVALSSDEATVVASGKTLAETMRIAQKTKEKNPIYIMVSTEIGNFSF</sequence>
<gene>
    <name evidence="2" type="ORF">A2Y85_02320</name>
</gene>